<reference evidence="1" key="1">
    <citation type="submission" date="2020-03" db="EMBL/GenBank/DDBJ databases">
        <title>The deep terrestrial virosphere.</title>
        <authorList>
            <person name="Holmfeldt K."/>
            <person name="Nilsson E."/>
            <person name="Simone D."/>
            <person name="Lopez-Fernandez M."/>
            <person name="Wu X."/>
            <person name="de Brujin I."/>
            <person name="Lundin D."/>
            <person name="Andersson A."/>
            <person name="Bertilsson S."/>
            <person name="Dopson M."/>
        </authorList>
    </citation>
    <scope>NUCLEOTIDE SEQUENCE</scope>
    <source>
        <strain evidence="1">MM415A03423</strain>
    </source>
</reference>
<name>A0A6M3JP18_9ZZZZ</name>
<proteinExistence type="predicted"/>
<dbReference type="EMBL" id="MT141839">
    <property type="protein sequence ID" value="QJA71008.1"/>
    <property type="molecule type" value="Genomic_DNA"/>
</dbReference>
<sequence>MGVMGVTMSDKYFDKYENTSVWLPKNERKLLMQLHIETGLSVSRILRSGLLYVLKDKEKLLEKYKDYVKIAEMREKQDLSMTKSKFLMAKEGWESRIKEVIFKWMQRHKVIPSKILCESWVKDGECLGWSNSKAKRAVDKGVNIAKLAIWKDGNTFIVDGITIKDKEKIRRQNNKLK</sequence>
<dbReference type="AlphaFoldDB" id="A0A6M3JP18"/>
<gene>
    <name evidence="1" type="ORF">MM415A03423_0010</name>
</gene>
<accession>A0A6M3JP18</accession>
<evidence type="ECO:0000313" key="1">
    <source>
        <dbReference type="EMBL" id="QJA71008.1"/>
    </source>
</evidence>
<protein>
    <submittedName>
        <fullName evidence="1">Uncharacterized protein</fullName>
    </submittedName>
</protein>
<organism evidence="1">
    <name type="scientific">viral metagenome</name>
    <dbReference type="NCBI Taxonomy" id="1070528"/>
    <lineage>
        <taxon>unclassified sequences</taxon>
        <taxon>metagenomes</taxon>
        <taxon>organismal metagenomes</taxon>
    </lineage>
</organism>